<evidence type="ECO:0000256" key="2">
    <source>
        <dbReference type="ARBA" id="ARBA00022741"/>
    </source>
</evidence>
<evidence type="ECO:0000256" key="3">
    <source>
        <dbReference type="ARBA" id="ARBA00022840"/>
    </source>
</evidence>
<keyword evidence="3 5" id="KW-0067">ATP-binding</keyword>
<dbReference type="GO" id="GO:0022857">
    <property type="term" value="F:transmembrane transporter activity"/>
    <property type="evidence" value="ECO:0007669"/>
    <property type="project" value="UniProtKB-ARBA"/>
</dbReference>
<dbReference type="Gene3D" id="3.40.50.300">
    <property type="entry name" value="P-loop containing nucleotide triphosphate hydrolases"/>
    <property type="match status" value="1"/>
</dbReference>
<sequence>MVDSVVRDQSLPKDDSVAALQCRTVVREYARGSASMFSSKADVPTVRALDEVSLSISTDEFVAIAGPSGSGKSTLLHLLAALDTPDRGTISVAGTDTASLSSRGRTALRRDTVGIVFQHFHLLPSLSARGNVALPLIERGVSKRARRDRAVELLEQVGLGDRATHKPGELSGGEQQRVAIARALVSDPAVLVADEPTGELDTETGHRVLDYVEETADGRAVVVATHDQHVIDRADRVVRLRDGRVVSDA</sequence>
<dbReference type="InterPro" id="IPR027417">
    <property type="entry name" value="P-loop_NTPase"/>
</dbReference>
<dbReference type="PROSITE" id="PS50893">
    <property type="entry name" value="ABC_TRANSPORTER_2"/>
    <property type="match status" value="1"/>
</dbReference>
<dbReference type="PROSITE" id="PS00211">
    <property type="entry name" value="ABC_TRANSPORTER_1"/>
    <property type="match status" value="1"/>
</dbReference>
<dbReference type="Proteomes" id="UP001596481">
    <property type="component" value="Unassembled WGS sequence"/>
</dbReference>
<keyword evidence="2" id="KW-0547">Nucleotide-binding</keyword>
<gene>
    <name evidence="5" type="ORF">ACFQJC_03865</name>
</gene>
<dbReference type="AlphaFoldDB" id="A0ABD5ZBP8"/>
<organism evidence="5 6">
    <name type="scientific">Haloferax namakaokahaiae</name>
    <dbReference type="NCBI Taxonomy" id="1748331"/>
    <lineage>
        <taxon>Archaea</taxon>
        <taxon>Methanobacteriati</taxon>
        <taxon>Methanobacteriota</taxon>
        <taxon>Stenosarchaea group</taxon>
        <taxon>Halobacteria</taxon>
        <taxon>Halobacteriales</taxon>
        <taxon>Haloferacaceae</taxon>
        <taxon>Haloferax</taxon>
    </lineage>
</organism>
<evidence type="ECO:0000256" key="1">
    <source>
        <dbReference type="ARBA" id="ARBA00022448"/>
    </source>
</evidence>
<comment type="caution">
    <text evidence="5">The sequence shown here is derived from an EMBL/GenBank/DDBJ whole genome shotgun (WGS) entry which is preliminary data.</text>
</comment>
<dbReference type="InterPro" id="IPR003439">
    <property type="entry name" value="ABC_transporter-like_ATP-bd"/>
</dbReference>
<dbReference type="SMART" id="SM00382">
    <property type="entry name" value="AAA"/>
    <property type="match status" value="1"/>
</dbReference>
<dbReference type="Pfam" id="PF00005">
    <property type="entry name" value="ABC_tran"/>
    <property type="match status" value="1"/>
</dbReference>
<keyword evidence="6" id="KW-1185">Reference proteome</keyword>
<evidence type="ECO:0000259" key="4">
    <source>
        <dbReference type="PROSITE" id="PS50893"/>
    </source>
</evidence>
<keyword evidence="1" id="KW-0813">Transport</keyword>
<dbReference type="InterPro" id="IPR003593">
    <property type="entry name" value="AAA+_ATPase"/>
</dbReference>
<dbReference type="EMBL" id="JBHTAA010000001">
    <property type="protein sequence ID" value="MFC7202637.1"/>
    <property type="molecule type" value="Genomic_DNA"/>
</dbReference>
<dbReference type="InterPro" id="IPR017911">
    <property type="entry name" value="MacB-like_ATP-bd"/>
</dbReference>
<dbReference type="PANTHER" id="PTHR24220">
    <property type="entry name" value="IMPORT ATP-BINDING PROTEIN"/>
    <property type="match status" value="1"/>
</dbReference>
<dbReference type="InterPro" id="IPR015854">
    <property type="entry name" value="ABC_transpr_LolD-like"/>
</dbReference>
<evidence type="ECO:0000313" key="5">
    <source>
        <dbReference type="EMBL" id="MFC7202637.1"/>
    </source>
</evidence>
<name>A0ABD5ZBP8_9EURY</name>
<dbReference type="RefSeq" id="WP_390221932.1">
    <property type="nucleotide sequence ID" value="NZ_JBHTAA010000001.1"/>
</dbReference>
<dbReference type="FunFam" id="3.40.50.300:FF:000032">
    <property type="entry name" value="Export ABC transporter ATP-binding protein"/>
    <property type="match status" value="1"/>
</dbReference>
<accession>A0ABD5ZBP8</accession>
<reference evidence="5 6" key="1">
    <citation type="journal article" date="2019" name="Int. J. Syst. Evol. Microbiol.">
        <title>The Global Catalogue of Microorganisms (GCM) 10K type strain sequencing project: providing services to taxonomists for standard genome sequencing and annotation.</title>
        <authorList>
            <consortium name="The Broad Institute Genomics Platform"/>
            <consortium name="The Broad Institute Genome Sequencing Center for Infectious Disease"/>
            <person name="Wu L."/>
            <person name="Ma J."/>
        </authorList>
    </citation>
    <scope>NUCLEOTIDE SEQUENCE [LARGE SCALE GENOMIC DNA]</scope>
    <source>
        <strain evidence="5 6">DSM 29988</strain>
    </source>
</reference>
<dbReference type="GO" id="GO:0005524">
    <property type="term" value="F:ATP binding"/>
    <property type="evidence" value="ECO:0007669"/>
    <property type="project" value="UniProtKB-KW"/>
</dbReference>
<dbReference type="CDD" id="cd03255">
    <property type="entry name" value="ABC_MJ0796_LolCDE_FtsE"/>
    <property type="match status" value="1"/>
</dbReference>
<dbReference type="GO" id="GO:0098796">
    <property type="term" value="C:membrane protein complex"/>
    <property type="evidence" value="ECO:0007669"/>
    <property type="project" value="UniProtKB-ARBA"/>
</dbReference>
<proteinExistence type="predicted"/>
<evidence type="ECO:0000313" key="6">
    <source>
        <dbReference type="Proteomes" id="UP001596481"/>
    </source>
</evidence>
<dbReference type="InterPro" id="IPR017871">
    <property type="entry name" value="ABC_transporter-like_CS"/>
</dbReference>
<feature type="domain" description="ABC transporter" evidence="4">
    <location>
        <begin position="20"/>
        <end position="249"/>
    </location>
</feature>
<protein>
    <submittedName>
        <fullName evidence="5">ABC transporter ATP-binding protein</fullName>
    </submittedName>
</protein>
<dbReference type="SUPFAM" id="SSF52540">
    <property type="entry name" value="P-loop containing nucleoside triphosphate hydrolases"/>
    <property type="match status" value="1"/>
</dbReference>